<evidence type="ECO:0000313" key="1">
    <source>
        <dbReference type="EMBL" id="MSS83119.1"/>
    </source>
</evidence>
<dbReference type="Proteomes" id="UP000182379">
    <property type="component" value="Unassembled WGS sequence"/>
</dbReference>
<reference evidence="1 4" key="2">
    <citation type="submission" date="2019-08" db="EMBL/GenBank/DDBJ databases">
        <title>In-depth cultivation of the pig gut microbiome towards novel bacterial diversity and tailored functional studies.</title>
        <authorList>
            <person name="Wylensek D."/>
            <person name="Hitch T.C.A."/>
            <person name="Clavel T."/>
        </authorList>
    </citation>
    <scope>NUCLEOTIDE SEQUENCE [LARGE SCALE GENOMIC DNA]</scope>
    <source>
        <strain evidence="1 4">WCA-389-WT-5B</strain>
    </source>
</reference>
<dbReference type="RefSeq" id="WP_012938567.1">
    <property type="nucleotide sequence ID" value="NZ_CALAKB010000031.1"/>
</dbReference>
<protein>
    <submittedName>
        <fullName evidence="1">DUF2922 domain-containing protein</fullName>
    </submittedName>
</protein>
<sequence length="82" mass="9087">MADSRKLDLIFKDSEKATKNIRIPNPRTDVDRETVLPVMNKVVESKVFLTKNNLPVETIQGAKVTDVKDLLSDGASDESTEA</sequence>
<dbReference type="OrthoDB" id="3035319at2"/>
<proteinExistence type="predicted"/>
<dbReference type="EMBL" id="FNOP01000013">
    <property type="protein sequence ID" value="SDX11293.1"/>
    <property type="molecule type" value="Genomic_DNA"/>
</dbReference>
<accession>A0A1I5HSW3</accession>
<name>A0A1I5HSW3_ACIFE</name>
<evidence type="ECO:0000313" key="2">
    <source>
        <dbReference type="EMBL" id="SDX11293.1"/>
    </source>
</evidence>
<comment type="caution">
    <text evidence="1">The sequence shown here is derived from an EMBL/GenBank/DDBJ whole genome shotgun (WGS) entry which is preliminary data.</text>
</comment>
<dbReference type="InterPro" id="IPR021321">
    <property type="entry name" value="DUF2922"/>
</dbReference>
<organism evidence="1 4">
    <name type="scientific">Acidaminococcus fermentans</name>
    <dbReference type="NCBI Taxonomy" id="905"/>
    <lineage>
        <taxon>Bacteria</taxon>
        <taxon>Bacillati</taxon>
        <taxon>Bacillota</taxon>
        <taxon>Negativicutes</taxon>
        <taxon>Acidaminococcales</taxon>
        <taxon>Acidaminococcaceae</taxon>
        <taxon>Acidaminococcus</taxon>
    </lineage>
</organism>
<evidence type="ECO:0000313" key="4">
    <source>
        <dbReference type="Proteomes" id="UP000441455"/>
    </source>
</evidence>
<dbReference type="EMBL" id="VULN01000024">
    <property type="protein sequence ID" value="MSS83119.1"/>
    <property type="molecule type" value="Genomic_DNA"/>
</dbReference>
<evidence type="ECO:0000313" key="3">
    <source>
        <dbReference type="Proteomes" id="UP000182379"/>
    </source>
</evidence>
<reference evidence="2 3" key="1">
    <citation type="submission" date="2016-10" db="EMBL/GenBank/DDBJ databases">
        <authorList>
            <person name="Varghese N."/>
            <person name="Submissions S."/>
        </authorList>
    </citation>
    <scope>NUCLEOTIDE SEQUENCE [LARGE SCALE GENOMIC DNA]</scope>
    <source>
        <strain evidence="2 3">WCC6</strain>
    </source>
</reference>
<dbReference type="Proteomes" id="UP000441455">
    <property type="component" value="Unassembled WGS sequence"/>
</dbReference>
<dbReference type="GeneID" id="78334920"/>
<gene>
    <name evidence="1" type="ORF">FX155_11035</name>
    <name evidence="2" type="ORF">SAMN05216495_11340</name>
</gene>
<dbReference type="AlphaFoldDB" id="A0A1I5HSW3"/>
<dbReference type="Pfam" id="PF11148">
    <property type="entry name" value="DUF2922"/>
    <property type="match status" value="1"/>
</dbReference>